<gene>
    <name evidence="5" type="ORF">BKA14_003596</name>
</gene>
<keyword evidence="3" id="KW-0325">Glycoprotein</keyword>
<dbReference type="SUPFAM" id="SSF48113">
    <property type="entry name" value="Heme-dependent peroxidases"/>
    <property type="match status" value="1"/>
</dbReference>
<comment type="caution">
    <text evidence="5">The sequence shown here is derived from an EMBL/GenBank/DDBJ whole genome shotgun (WGS) entry which is preliminary data.</text>
</comment>
<dbReference type="InterPro" id="IPR010255">
    <property type="entry name" value="Haem_peroxidase_sf"/>
</dbReference>
<dbReference type="GO" id="GO:0006979">
    <property type="term" value="P:response to oxidative stress"/>
    <property type="evidence" value="ECO:0007669"/>
    <property type="project" value="InterPro"/>
</dbReference>
<dbReference type="Gene3D" id="1.10.640.10">
    <property type="entry name" value="Haem peroxidase domain superfamily, animal type"/>
    <property type="match status" value="1"/>
</dbReference>
<evidence type="ECO:0000256" key="3">
    <source>
        <dbReference type="ARBA" id="ARBA00023180"/>
    </source>
</evidence>
<proteinExistence type="predicted"/>
<dbReference type="InterPro" id="IPR019791">
    <property type="entry name" value="Haem_peroxidase_animal"/>
</dbReference>
<keyword evidence="6" id="KW-1185">Reference proteome</keyword>
<dbReference type="EMBL" id="JACHMF010000001">
    <property type="protein sequence ID" value="MBB4693448.1"/>
    <property type="molecule type" value="Genomic_DNA"/>
</dbReference>
<evidence type="ECO:0000256" key="1">
    <source>
        <dbReference type="ARBA" id="ARBA00004613"/>
    </source>
</evidence>
<evidence type="ECO:0000256" key="2">
    <source>
        <dbReference type="ARBA" id="ARBA00022525"/>
    </source>
</evidence>
<evidence type="ECO:0000313" key="5">
    <source>
        <dbReference type="EMBL" id="MBB4693448.1"/>
    </source>
</evidence>
<accession>A0A7W7CRR2</accession>
<protein>
    <recommendedName>
        <fullName evidence="7">Heme peroxidase</fullName>
    </recommendedName>
</protein>
<evidence type="ECO:0008006" key="7">
    <source>
        <dbReference type="Google" id="ProtNLM"/>
    </source>
</evidence>
<feature type="signal peptide" evidence="4">
    <location>
        <begin position="1"/>
        <end position="28"/>
    </location>
</feature>
<organism evidence="5 6">
    <name type="scientific">Paractinoplanes abujensis</name>
    <dbReference type="NCBI Taxonomy" id="882441"/>
    <lineage>
        <taxon>Bacteria</taxon>
        <taxon>Bacillati</taxon>
        <taxon>Actinomycetota</taxon>
        <taxon>Actinomycetes</taxon>
        <taxon>Micromonosporales</taxon>
        <taxon>Micromonosporaceae</taxon>
        <taxon>Paractinoplanes</taxon>
    </lineage>
</organism>
<dbReference type="Proteomes" id="UP000542742">
    <property type="component" value="Unassembled WGS sequence"/>
</dbReference>
<dbReference type="GO" id="GO:0004601">
    <property type="term" value="F:peroxidase activity"/>
    <property type="evidence" value="ECO:0007669"/>
    <property type="project" value="InterPro"/>
</dbReference>
<dbReference type="GO" id="GO:0020037">
    <property type="term" value="F:heme binding"/>
    <property type="evidence" value="ECO:0007669"/>
    <property type="project" value="InterPro"/>
</dbReference>
<dbReference type="Pfam" id="PF03098">
    <property type="entry name" value="An_peroxidase"/>
    <property type="match status" value="1"/>
</dbReference>
<dbReference type="CDD" id="cd09819">
    <property type="entry name" value="An_peroxidase_bacterial_1"/>
    <property type="match status" value="1"/>
</dbReference>
<dbReference type="AlphaFoldDB" id="A0A7W7CRR2"/>
<dbReference type="PANTHER" id="PTHR11475:SF4">
    <property type="entry name" value="CHORION PEROXIDASE"/>
    <property type="match status" value="1"/>
</dbReference>
<feature type="chain" id="PRO_5030557919" description="Heme peroxidase" evidence="4">
    <location>
        <begin position="29"/>
        <end position="504"/>
    </location>
</feature>
<dbReference type="InterPro" id="IPR037120">
    <property type="entry name" value="Haem_peroxidase_sf_animal"/>
</dbReference>
<comment type="subcellular location">
    <subcellularLocation>
        <location evidence="1">Secreted</location>
    </subcellularLocation>
</comment>
<dbReference type="PANTHER" id="PTHR11475">
    <property type="entry name" value="OXIDASE/PEROXIDASE"/>
    <property type="match status" value="1"/>
</dbReference>
<sequence length="504" mass="54415">MPRRALLAGATGAVVAASVGGLSSHAGAATVSAAGPGPAGAAKPWTHAAGVLRGSDVAVRAGRDKEGRFGVMFKNAEGFAPPDDLLKSLAAQMGEPAGLTPALDNPRVPAGFTFLGQFIDHDMTLDRTPVPEQEVDPLALTNFDTPLFDLGSLYGRGPDRDPALYEPGGSGRMRVVRNEHGVDDLPRQADGTALIGDHRNDENLIISQLHLLFAKFHNRCLDTGLARSLAEAQRLTRWHFQWVIVHDFLDRLVGADVVPRFLDGRGKVKREFYKPKNPHRPMMPIEYSVAAYRFGHSMVRAAYLMNARTTPPVIAPIFGAEDTDLRGSRPLPARLEIDWWHFFEVPGRAAGPRNQARRIDTKLSLPLFDLPPTVVSDAMTSLAERNLIRGKRLGLPAGQDVATRMGVTALTNTQLGLPDPANPGWSGKAPLWFYILRESELQTGGERLGTVGGRLVAEVILGILEADKASYLHAKPPFTPAAPIATTKGEFRMGDLIAFAQGLG</sequence>
<evidence type="ECO:0000256" key="4">
    <source>
        <dbReference type="SAM" id="SignalP"/>
    </source>
</evidence>
<keyword evidence="4" id="KW-0732">Signal</keyword>
<dbReference type="GO" id="GO:0005576">
    <property type="term" value="C:extracellular region"/>
    <property type="evidence" value="ECO:0007669"/>
    <property type="project" value="UniProtKB-SubCell"/>
</dbReference>
<keyword evidence="2" id="KW-0964">Secreted</keyword>
<evidence type="ECO:0000313" key="6">
    <source>
        <dbReference type="Proteomes" id="UP000542742"/>
    </source>
</evidence>
<name>A0A7W7CRR2_9ACTN</name>
<reference evidence="5 6" key="1">
    <citation type="submission" date="2020-08" db="EMBL/GenBank/DDBJ databases">
        <title>Sequencing the genomes of 1000 actinobacteria strains.</title>
        <authorList>
            <person name="Klenk H.-P."/>
        </authorList>
    </citation>
    <scope>NUCLEOTIDE SEQUENCE [LARGE SCALE GENOMIC DNA]</scope>
    <source>
        <strain evidence="5 6">DSM 45518</strain>
    </source>
</reference>